<name>A0A0E9WRS9_ANGAN</name>
<protein>
    <submittedName>
        <fullName evidence="1">Uncharacterized protein</fullName>
    </submittedName>
</protein>
<organism evidence="1">
    <name type="scientific">Anguilla anguilla</name>
    <name type="common">European freshwater eel</name>
    <name type="synonym">Muraena anguilla</name>
    <dbReference type="NCBI Taxonomy" id="7936"/>
    <lineage>
        <taxon>Eukaryota</taxon>
        <taxon>Metazoa</taxon>
        <taxon>Chordata</taxon>
        <taxon>Craniata</taxon>
        <taxon>Vertebrata</taxon>
        <taxon>Euteleostomi</taxon>
        <taxon>Actinopterygii</taxon>
        <taxon>Neopterygii</taxon>
        <taxon>Teleostei</taxon>
        <taxon>Anguilliformes</taxon>
        <taxon>Anguillidae</taxon>
        <taxon>Anguilla</taxon>
    </lineage>
</organism>
<sequence length="70" mass="7930">MFNLEYCTEAARNPCNSPHCGTFLCVCVCVCVRVCVRCAYVHDGFNPSDELFDWSQVRTPCIQDYAVLTD</sequence>
<reference evidence="1" key="1">
    <citation type="submission" date="2014-11" db="EMBL/GenBank/DDBJ databases">
        <authorList>
            <person name="Amaro Gonzalez C."/>
        </authorList>
    </citation>
    <scope>NUCLEOTIDE SEQUENCE</scope>
</reference>
<proteinExistence type="predicted"/>
<dbReference type="AlphaFoldDB" id="A0A0E9WRS9"/>
<evidence type="ECO:0000313" key="1">
    <source>
        <dbReference type="EMBL" id="JAH93087.1"/>
    </source>
</evidence>
<dbReference type="EMBL" id="GBXM01015490">
    <property type="protein sequence ID" value="JAH93087.1"/>
    <property type="molecule type" value="Transcribed_RNA"/>
</dbReference>
<reference evidence="1" key="2">
    <citation type="journal article" date="2015" name="Fish Shellfish Immunol.">
        <title>Early steps in the European eel (Anguilla anguilla)-Vibrio vulnificus interaction in the gills: Role of the RtxA13 toxin.</title>
        <authorList>
            <person name="Callol A."/>
            <person name="Pajuelo D."/>
            <person name="Ebbesson L."/>
            <person name="Teles M."/>
            <person name="MacKenzie S."/>
            <person name="Amaro C."/>
        </authorList>
    </citation>
    <scope>NUCLEOTIDE SEQUENCE</scope>
</reference>
<accession>A0A0E9WRS9</accession>